<sequence>MGMWGMGGLHVEVEIKFQPCRRGAPASAYAGATRHHRVGVGQSSPRSSTEWCTITWSAPYQSHNMDMQGKVHPRQCRIGQHHGVAPSGYGQGSESGLALKA</sequence>
<reference evidence="2" key="1">
    <citation type="submission" date="2021-01" db="EMBL/GenBank/DDBJ databases">
        <authorList>
            <person name="Corre E."/>
            <person name="Pelletier E."/>
            <person name="Niang G."/>
            <person name="Scheremetjew M."/>
            <person name="Finn R."/>
            <person name="Kale V."/>
            <person name="Holt S."/>
            <person name="Cochrane G."/>
            <person name="Meng A."/>
            <person name="Brown T."/>
            <person name="Cohen L."/>
        </authorList>
    </citation>
    <scope>NUCLEOTIDE SEQUENCE</scope>
    <source>
        <strain evidence="2">NIES-381</strain>
    </source>
</reference>
<dbReference type="EMBL" id="HBGA01007471">
    <property type="protein sequence ID" value="CAD8991644.1"/>
    <property type="molecule type" value="Transcribed_RNA"/>
</dbReference>
<feature type="region of interest" description="Disordered" evidence="1">
    <location>
        <begin position="80"/>
        <end position="101"/>
    </location>
</feature>
<accession>A0A7S1HUH4</accession>
<proteinExistence type="predicted"/>
<dbReference type="AlphaFoldDB" id="A0A7S1HUH4"/>
<protein>
    <submittedName>
        <fullName evidence="2">Uncharacterized protein</fullName>
    </submittedName>
</protein>
<organism evidence="2">
    <name type="scientific">Eutreptiella gymnastica</name>
    <dbReference type="NCBI Taxonomy" id="73025"/>
    <lineage>
        <taxon>Eukaryota</taxon>
        <taxon>Discoba</taxon>
        <taxon>Euglenozoa</taxon>
        <taxon>Euglenida</taxon>
        <taxon>Spirocuta</taxon>
        <taxon>Euglenophyceae</taxon>
        <taxon>Eutreptiales</taxon>
        <taxon>Eutreptiaceae</taxon>
        <taxon>Eutreptiella</taxon>
    </lineage>
</organism>
<evidence type="ECO:0000313" key="2">
    <source>
        <dbReference type="EMBL" id="CAD8991644.1"/>
    </source>
</evidence>
<gene>
    <name evidence="2" type="ORF">EGYM00392_LOCUS2687</name>
</gene>
<name>A0A7S1HUH4_9EUGL</name>
<evidence type="ECO:0000256" key="1">
    <source>
        <dbReference type="SAM" id="MobiDB-lite"/>
    </source>
</evidence>